<dbReference type="GO" id="GO:0004550">
    <property type="term" value="F:nucleoside diphosphate kinase activity"/>
    <property type="evidence" value="ECO:0007669"/>
    <property type="project" value="InterPro"/>
</dbReference>
<dbReference type="CDD" id="cd04412">
    <property type="entry name" value="NDPk7B"/>
    <property type="match status" value="1"/>
</dbReference>
<feature type="binding site" evidence="8">
    <location>
        <position position="176"/>
    </location>
    <ligand>
        <name>ATP</name>
        <dbReference type="ChEBI" id="CHEBI:30616"/>
    </ligand>
</feature>
<dbReference type="InterPro" id="IPR006602">
    <property type="entry name" value="DM10_dom"/>
</dbReference>
<evidence type="ECO:0000313" key="11">
    <source>
        <dbReference type="EMBL" id="CDW90202.1"/>
    </source>
</evidence>
<dbReference type="PANTHER" id="PTHR43109">
    <property type="entry name" value="NUCLEOSIDE DIPHOSPHATE KINASE 7"/>
    <property type="match status" value="1"/>
</dbReference>
<dbReference type="PROSITE" id="PS51336">
    <property type="entry name" value="DM10"/>
    <property type="match status" value="1"/>
</dbReference>
<dbReference type="Pfam" id="PF00334">
    <property type="entry name" value="NDK"/>
    <property type="match status" value="2"/>
</dbReference>
<dbReference type="InParanoid" id="A0A078BAA6"/>
<dbReference type="Proteomes" id="UP000039865">
    <property type="component" value="Unassembled WGS sequence"/>
</dbReference>
<dbReference type="GO" id="GO:0006183">
    <property type="term" value="P:GTP biosynthetic process"/>
    <property type="evidence" value="ECO:0007669"/>
    <property type="project" value="InterPro"/>
</dbReference>
<dbReference type="OrthoDB" id="270127at2759"/>
<feature type="domain" description="DM10" evidence="10">
    <location>
        <begin position="6"/>
        <end position="94"/>
    </location>
</feature>
<evidence type="ECO:0000256" key="2">
    <source>
        <dbReference type="ARBA" id="ARBA00004245"/>
    </source>
</evidence>
<evidence type="ECO:0000259" key="10">
    <source>
        <dbReference type="PROSITE" id="PS51336"/>
    </source>
</evidence>
<gene>
    <name evidence="11" type="primary">Contig13495.g14400</name>
    <name evidence="11" type="ORF">STYLEM_19343</name>
</gene>
<dbReference type="InterPro" id="IPR001564">
    <property type="entry name" value="Nucleoside_diP_kinase"/>
</dbReference>
<evidence type="ECO:0000256" key="6">
    <source>
        <dbReference type="PIRSR" id="PIRSR036503-50"/>
    </source>
</evidence>
<keyword evidence="4" id="KW-0206">Cytoskeleton</keyword>
<dbReference type="PRINTS" id="PR01243">
    <property type="entry name" value="NUCDPKINASE"/>
</dbReference>
<feature type="active site" description="Pros-phosphohistidine intermediate" evidence="8">
    <location>
        <position position="365"/>
    </location>
</feature>
<proteinExistence type="inferred from homology"/>
<dbReference type="InterPro" id="IPR036850">
    <property type="entry name" value="NDK-like_dom_sf"/>
</dbReference>
<dbReference type="FunFam" id="3.30.70.141:FF:000004">
    <property type="entry name" value="Nucleoside diphosphate kinase 7"/>
    <property type="match status" value="1"/>
</dbReference>
<evidence type="ECO:0000256" key="9">
    <source>
        <dbReference type="RuleBase" id="RU004011"/>
    </source>
</evidence>
<dbReference type="EMBL" id="CCKQ01018248">
    <property type="protein sequence ID" value="CDW90202.1"/>
    <property type="molecule type" value="Genomic_DNA"/>
</dbReference>
<evidence type="ECO:0000256" key="3">
    <source>
        <dbReference type="ARBA" id="ARBA00022490"/>
    </source>
</evidence>
<feature type="binding site" evidence="8">
    <location>
        <position position="148"/>
    </location>
    <ligand>
        <name>ATP</name>
        <dbReference type="ChEBI" id="CHEBI:30616"/>
    </ligand>
</feature>
<sequence length="387" mass="44139">MAAKVGEERFVFETEWFDAQASLIRKYLFTFYPGDRTIEMYDLKNKKVFLKRMACPGVSMDELFIGSIITVYARQLKLVEYGDLFTRQRFESKRQRTFAMIKPDSYTNTGKIIDAIYQNGFVISKLKMGRFSNESAGQFYGEHRGKSFYNGLIDFMTSDVVTGIELVAENAVERWRQLIGPTKTSVAKVQNPNTIRAIFGTDDTKNAVHGSDSGPSWKRETDSFFSPNVKHSAYYTSCAVCVIKPHAVASGDAGKIIDIILEEGFEVSAMEMFTLDKPTAEEFLEVYRGVLPEFVALIEQMTQGPCIVMEIRQENAVKAFRDLAGPMDPEIAKNLRPNTLRQQYLFLNYRYRARFGLDKVKNAIHCTDLPEDGSLESEYFFSIMQKE</sequence>
<dbReference type="GO" id="GO:0006228">
    <property type="term" value="P:UTP biosynthetic process"/>
    <property type="evidence" value="ECO:0007669"/>
    <property type="project" value="InterPro"/>
</dbReference>
<dbReference type="AlphaFoldDB" id="A0A078BAA6"/>
<keyword evidence="11" id="KW-0418">Kinase</keyword>
<keyword evidence="7" id="KW-0547">Nucleotide-binding</keyword>
<name>A0A078BAA6_STYLE</name>
<dbReference type="InterPro" id="IPR057579">
    <property type="entry name" value="DM10_NDK7"/>
</dbReference>
<protein>
    <submittedName>
        <fullName evidence="11">Nucleoside diphosphate kinase</fullName>
    </submittedName>
</protein>
<dbReference type="SMART" id="SM00676">
    <property type="entry name" value="DM10"/>
    <property type="match status" value="1"/>
</dbReference>
<dbReference type="PROSITE" id="PS51374">
    <property type="entry name" value="NDPK_LIKE"/>
    <property type="match status" value="2"/>
</dbReference>
<comment type="caution">
    <text evidence="8">Lacks conserved residue(s) required for the propagation of feature annotation.</text>
</comment>
<feature type="binding site" evidence="8">
    <location>
        <position position="196"/>
    </location>
    <ligand>
        <name>ATP</name>
        <dbReference type="ChEBI" id="CHEBI:30616"/>
    </ligand>
</feature>
<accession>A0A078BAA6</accession>
<evidence type="ECO:0000256" key="8">
    <source>
        <dbReference type="PROSITE-ProRule" id="PRU00706"/>
    </source>
</evidence>
<evidence type="ECO:0000256" key="4">
    <source>
        <dbReference type="ARBA" id="ARBA00023212"/>
    </source>
</evidence>
<dbReference type="InterPro" id="IPR011410">
    <property type="entry name" value="NDPK7"/>
</dbReference>
<evidence type="ECO:0000313" key="12">
    <source>
        <dbReference type="Proteomes" id="UP000039865"/>
    </source>
</evidence>
<dbReference type="InterPro" id="IPR034907">
    <property type="entry name" value="NDK-like_dom"/>
</dbReference>
<evidence type="ECO:0000256" key="1">
    <source>
        <dbReference type="ARBA" id="ARBA00004138"/>
    </source>
</evidence>
<dbReference type="PIRSF" id="PIRSF036503">
    <property type="entry name" value="NDK7"/>
    <property type="match status" value="1"/>
</dbReference>
<organism evidence="11 12">
    <name type="scientific">Stylonychia lemnae</name>
    <name type="common">Ciliate</name>
    <dbReference type="NCBI Taxonomy" id="5949"/>
    <lineage>
        <taxon>Eukaryota</taxon>
        <taxon>Sar</taxon>
        <taxon>Alveolata</taxon>
        <taxon>Ciliophora</taxon>
        <taxon>Intramacronucleata</taxon>
        <taxon>Spirotrichea</taxon>
        <taxon>Stichotrichia</taxon>
        <taxon>Sporadotrichida</taxon>
        <taxon>Oxytrichidae</taxon>
        <taxon>Stylonychinae</taxon>
        <taxon>Stylonychia</taxon>
    </lineage>
</organism>
<dbReference type="Pfam" id="PF25364">
    <property type="entry name" value="PH_NDK7_N"/>
    <property type="match status" value="1"/>
</dbReference>
<dbReference type="PANTHER" id="PTHR43109:SF2">
    <property type="entry name" value="NUCLEOSIDE DIPHOSPHATE KINASE 7"/>
    <property type="match status" value="1"/>
</dbReference>
<dbReference type="GO" id="GO:0006241">
    <property type="term" value="P:CTP biosynthetic process"/>
    <property type="evidence" value="ECO:0007669"/>
    <property type="project" value="InterPro"/>
</dbReference>
<dbReference type="InterPro" id="IPR037993">
    <property type="entry name" value="NDPk7B"/>
</dbReference>
<feature type="binding site" evidence="8">
    <location>
        <position position="206"/>
    </location>
    <ligand>
        <name>ATP</name>
        <dbReference type="ChEBI" id="CHEBI:30616"/>
    </ligand>
</feature>
<evidence type="ECO:0000256" key="5">
    <source>
        <dbReference type="ARBA" id="ARBA00023273"/>
    </source>
</evidence>
<reference evidence="11 12" key="1">
    <citation type="submission" date="2014-06" db="EMBL/GenBank/DDBJ databases">
        <authorList>
            <person name="Swart Estienne"/>
        </authorList>
    </citation>
    <scope>NUCLEOTIDE SEQUENCE [LARGE SCALE GENOMIC DNA]</scope>
    <source>
        <strain evidence="11 12">130c</strain>
    </source>
</reference>
<dbReference type="OMA" id="VCMCLEI"/>
<keyword evidence="3" id="KW-0963">Cytoplasm</keyword>
<keyword evidence="11" id="KW-0808">Transferase</keyword>
<comment type="subcellular location">
    <subcellularLocation>
        <location evidence="1">Cell projection</location>
        <location evidence="1">Cilium</location>
    </subcellularLocation>
    <subcellularLocation>
        <location evidence="2">Cytoplasm</location>
        <location evidence="2">Cytoskeleton</location>
    </subcellularLocation>
</comment>
<dbReference type="Gene3D" id="3.30.70.141">
    <property type="entry name" value="Nucleoside diphosphate kinase-like domain"/>
    <property type="match status" value="2"/>
</dbReference>
<comment type="similarity">
    <text evidence="8 9">Belongs to the NDK family.</text>
</comment>
<dbReference type="SMART" id="SM00562">
    <property type="entry name" value="NDK"/>
    <property type="match status" value="2"/>
</dbReference>
<keyword evidence="12" id="KW-1185">Reference proteome</keyword>
<dbReference type="SUPFAM" id="SSF54919">
    <property type="entry name" value="Nucleoside diphosphate kinase, NDK"/>
    <property type="match status" value="2"/>
</dbReference>
<feature type="binding site" evidence="8">
    <location>
        <position position="102"/>
    </location>
    <ligand>
        <name>ATP</name>
        <dbReference type="ChEBI" id="CHEBI:30616"/>
    </ligand>
</feature>
<feature type="binding site" evidence="8">
    <location>
        <position position="182"/>
    </location>
    <ligand>
        <name>ATP</name>
        <dbReference type="ChEBI" id="CHEBI:30616"/>
    </ligand>
</feature>
<keyword evidence="5" id="KW-0966">Cell projection</keyword>
<dbReference type="GO" id="GO:0005879">
    <property type="term" value="C:axonemal microtubule"/>
    <property type="evidence" value="ECO:0007669"/>
    <property type="project" value="TreeGrafter"/>
</dbReference>
<dbReference type="GO" id="GO:0005524">
    <property type="term" value="F:ATP binding"/>
    <property type="evidence" value="ECO:0007669"/>
    <property type="project" value="UniProtKB-KW"/>
</dbReference>
<evidence type="ECO:0000256" key="7">
    <source>
        <dbReference type="PIRSR" id="PIRSR036503-51"/>
    </source>
</evidence>
<keyword evidence="7" id="KW-0067">ATP-binding</keyword>
<feature type="active site" description="Pros-phosphohistidine intermediate" evidence="6 8">
    <location>
        <position position="209"/>
    </location>
</feature>